<proteinExistence type="predicted"/>
<dbReference type="Proteomes" id="UP001500784">
    <property type="component" value="Unassembled WGS sequence"/>
</dbReference>
<keyword evidence="1" id="KW-0472">Membrane</keyword>
<evidence type="ECO:0000313" key="3">
    <source>
        <dbReference type="Proteomes" id="UP001500784"/>
    </source>
</evidence>
<feature type="transmembrane region" description="Helical" evidence="1">
    <location>
        <begin position="21"/>
        <end position="42"/>
    </location>
</feature>
<keyword evidence="1" id="KW-1133">Transmembrane helix</keyword>
<evidence type="ECO:0000256" key="1">
    <source>
        <dbReference type="SAM" id="Phobius"/>
    </source>
</evidence>
<gene>
    <name evidence="2" type="ORF">GCM10009688_09890</name>
</gene>
<keyword evidence="1" id="KW-0812">Transmembrane</keyword>
<organism evidence="2 3">
    <name type="scientific">Arthrobacter gandavensis</name>
    <dbReference type="NCBI Taxonomy" id="169960"/>
    <lineage>
        <taxon>Bacteria</taxon>
        <taxon>Bacillati</taxon>
        <taxon>Actinomycetota</taxon>
        <taxon>Actinomycetes</taxon>
        <taxon>Micrococcales</taxon>
        <taxon>Micrococcaceae</taxon>
        <taxon>Arthrobacter</taxon>
    </lineage>
</organism>
<reference evidence="2 3" key="1">
    <citation type="journal article" date="2019" name="Int. J. Syst. Evol. Microbiol.">
        <title>The Global Catalogue of Microorganisms (GCM) 10K type strain sequencing project: providing services to taxonomists for standard genome sequencing and annotation.</title>
        <authorList>
            <consortium name="The Broad Institute Genomics Platform"/>
            <consortium name="The Broad Institute Genome Sequencing Center for Infectious Disease"/>
            <person name="Wu L."/>
            <person name="Ma J."/>
        </authorList>
    </citation>
    <scope>NUCLEOTIDE SEQUENCE [LARGE SCALE GENOMIC DNA]</scope>
    <source>
        <strain evidence="2 3">JCM 13316</strain>
    </source>
</reference>
<keyword evidence="3" id="KW-1185">Reference proteome</keyword>
<accession>A0ABN2P174</accession>
<comment type="caution">
    <text evidence="2">The sequence shown here is derived from an EMBL/GenBank/DDBJ whole genome shotgun (WGS) entry which is preliminary data.</text>
</comment>
<dbReference type="RefSeq" id="WP_152225390.1">
    <property type="nucleotide sequence ID" value="NZ_BAAALV010000002.1"/>
</dbReference>
<name>A0ABN2P174_9MICC</name>
<evidence type="ECO:0000313" key="2">
    <source>
        <dbReference type="EMBL" id="GAA1907879.1"/>
    </source>
</evidence>
<sequence>MSEQSSGKNTQPGRSGWLTGGPLLTVLLFAGPQIPGLLSRLFSGAPDGVYSLATVYGGAALTLIGAGVLVHFLGSRRSAATSRTPEASEPERD</sequence>
<protein>
    <submittedName>
        <fullName evidence="2">Uncharacterized protein</fullName>
    </submittedName>
</protein>
<feature type="transmembrane region" description="Helical" evidence="1">
    <location>
        <begin position="48"/>
        <end position="73"/>
    </location>
</feature>
<dbReference type="EMBL" id="BAAALV010000002">
    <property type="protein sequence ID" value="GAA1907879.1"/>
    <property type="molecule type" value="Genomic_DNA"/>
</dbReference>